<dbReference type="EMBL" id="JBBPBN010000026">
    <property type="protein sequence ID" value="KAK9007481.1"/>
    <property type="molecule type" value="Genomic_DNA"/>
</dbReference>
<evidence type="ECO:0000313" key="3">
    <source>
        <dbReference type="Proteomes" id="UP001396334"/>
    </source>
</evidence>
<dbReference type="Proteomes" id="UP001396334">
    <property type="component" value="Unassembled WGS sequence"/>
</dbReference>
<dbReference type="Gene3D" id="1.10.530.10">
    <property type="match status" value="1"/>
</dbReference>
<evidence type="ECO:0000259" key="1">
    <source>
        <dbReference type="Pfam" id="PF00182"/>
    </source>
</evidence>
<organism evidence="2 3">
    <name type="scientific">Hibiscus sabdariffa</name>
    <name type="common">roselle</name>
    <dbReference type="NCBI Taxonomy" id="183260"/>
    <lineage>
        <taxon>Eukaryota</taxon>
        <taxon>Viridiplantae</taxon>
        <taxon>Streptophyta</taxon>
        <taxon>Embryophyta</taxon>
        <taxon>Tracheophyta</taxon>
        <taxon>Spermatophyta</taxon>
        <taxon>Magnoliopsida</taxon>
        <taxon>eudicotyledons</taxon>
        <taxon>Gunneridae</taxon>
        <taxon>Pentapetalae</taxon>
        <taxon>rosids</taxon>
        <taxon>malvids</taxon>
        <taxon>Malvales</taxon>
        <taxon>Malvaceae</taxon>
        <taxon>Malvoideae</taxon>
        <taxon>Hibiscus</taxon>
    </lineage>
</organism>
<gene>
    <name evidence="2" type="ORF">V6N11_074403</name>
</gene>
<dbReference type="SUPFAM" id="SSF53955">
    <property type="entry name" value="Lysozyme-like"/>
    <property type="match status" value="1"/>
</dbReference>
<dbReference type="Gene3D" id="3.30.20.10">
    <property type="entry name" value="Endochitinase, domain 2"/>
    <property type="match status" value="1"/>
</dbReference>
<dbReference type="Pfam" id="PF00182">
    <property type="entry name" value="Glyco_hydro_19"/>
    <property type="match status" value="1"/>
</dbReference>
<dbReference type="PANTHER" id="PTHR22595">
    <property type="entry name" value="CHITINASE-RELATED"/>
    <property type="match status" value="1"/>
</dbReference>
<name>A0ABR2R3G7_9ROSI</name>
<accession>A0ABR2R3G7</accession>
<dbReference type="PANTHER" id="PTHR22595:SF180">
    <property type="entry name" value="CHITINASE"/>
    <property type="match status" value="1"/>
</dbReference>
<keyword evidence="3" id="KW-1185">Reference proteome</keyword>
<dbReference type="InterPro" id="IPR000726">
    <property type="entry name" value="Glyco_hydro_19_cat"/>
</dbReference>
<dbReference type="CDD" id="cd00325">
    <property type="entry name" value="chitinase_GH19"/>
    <property type="match status" value="1"/>
</dbReference>
<dbReference type="InterPro" id="IPR023346">
    <property type="entry name" value="Lysozyme-like_dom_sf"/>
</dbReference>
<protein>
    <recommendedName>
        <fullName evidence="1">Glycoside hydrolase family 19 catalytic domain-containing protein</fullName>
    </recommendedName>
</protein>
<proteinExistence type="predicted"/>
<evidence type="ECO:0000313" key="2">
    <source>
        <dbReference type="EMBL" id="KAK9007481.1"/>
    </source>
</evidence>
<comment type="caution">
    <text evidence="2">The sequence shown here is derived from an EMBL/GenBank/DDBJ whole genome shotgun (WGS) entry which is preliminary data.</text>
</comment>
<reference evidence="2 3" key="1">
    <citation type="journal article" date="2024" name="G3 (Bethesda)">
        <title>Genome assembly of Hibiscus sabdariffa L. provides insights into metabolisms of medicinal natural products.</title>
        <authorList>
            <person name="Kim T."/>
        </authorList>
    </citation>
    <scope>NUCLEOTIDE SEQUENCE [LARGE SCALE GENOMIC DNA]</scope>
    <source>
        <strain evidence="2">TK-2024</strain>
        <tissue evidence="2">Old leaves</tissue>
    </source>
</reference>
<feature type="domain" description="Glycoside hydrolase family 19 catalytic" evidence="1">
    <location>
        <begin position="22"/>
        <end position="212"/>
    </location>
</feature>
<sequence length="218" mass="24140">MCSFAVAKVATTMMILPGLGSEAFTAAAKSYPAFATTGSHEIRKREVAAFLGQTSFRTAGGIGWTPSIGPYTWGYCYKKEDNPLQIIVSQTPATRALLVGIIVVGVPYYLPGRKKNLLQNPDLLIKNMTMAFEAVLWFWMTPQPPKPSSHELIIGNWHGDEEGRLPGYCVITNIIDHWECGIGADTRAADRIEYYQRYCNILGVGSGENFDCYSQKPY</sequence>